<dbReference type="EMBL" id="JAAAUY010000034">
    <property type="protein sequence ID" value="KAF9337181.1"/>
    <property type="molecule type" value="Genomic_DNA"/>
</dbReference>
<evidence type="ECO:0000313" key="1">
    <source>
        <dbReference type="EMBL" id="KAF9337181.1"/>
    </source>
</evidence>
<name>A0A9P5VQR0_9FUNG</name>
<dbReference type="AlphaFoldDB" id="A0A9P5VQR0"/>
<sequence length="211" mass="24525">MDLDEVVGLGHSEKITKSILGHAVADNPFGANIVVIQETGNCVAPYDLLVTELKAKIVQHDQAFQNIERDLLFYDNDALTLLHEEIYQQNFSILTLNEDLRTMYYPRKNLFNTSGLVLDVAGGAGSAFWRVQFQNKKSQNGLYHVKIYVTKKKKFAEDIQQWRTEQEKHQELHNLYKADLEKFEHQEQQSLEIEGLLEQLRLYWYLHGRVS</sequence>
<evidence type="ECO:0000313" key="2">
    <source>
        <dbReference type="Proteomes" id="UP000696485"/>
    </source>
</evidence>
<dbReference type="Proteomes" id="UP000696485">
    <property type="component" value="Unassembled WGS sequence"/>
</dbReference>
<keyword evidence="2" id="KW-1185">Reference proteome</keyword>
<protein>
    <submittedName>
        <fullName evidence="1">Uncharacterized protein</fullName>
    </submittedName>
</protein>
<comment type="caution">
    <text evidence="1">The sequence shown here is derived from an EMBL/GenBank/DDBJ whole genome shotgun (WGS) entry which is preliminary data.</text>
</comment>
<gene>
    <name evidence="1" type="ORF">BG006_005902</name>
</gene>
<organism evidence="1 2">
    <name type="scientific">Podila minutissima</name>
    <dbReference type="NCBI Taxonomy" id="64525"/>
    <lineage>
        <taxon>Eukaryota</taxon>
        <taxon>Fungi</taxon>
        <taxon>Fungi incertae sedis</taxon>
        <taxon>Mucoromycota</taxon>
        <taxon>Mortierellomycotina</taxon>
        <taxon>Mortierellomycetes</taxon>
        <taxon>Mortierellales</taxon>
        <taxon>Mortierellaceae</taxon>
        <taxon>Podila</taxon>
    </lineage>
</organism>
<accession>A0A9P5VQR0</accession>
<proteinExistence type="predicted"/>
<reference evidence="1" key="1">
    <citation type="journal article" date="2020" name="Fungal Divers.">
        <title>Resolving the Mortierellaceae phylogeny through synthesis of multi-gene phylogenetics and phylogenomics.</title>
        <authorList>
            <person name="Vandepol N."/>
            <person name="Liber J."/>
            <person name="Desiro A."/>
            <person name="Na H."/>
            <person name="Kennedy M."/>
            <person name="Barry K."/>
            <person name="Grigoriev I.V."/>
            <person name="Miller A.N."/>
            <person name="O'Donnell K."/>
            <person name="Stajich J.E."/>
            <person name="Bonito G."/>
        </authorList>
    </citation>
    <scope>NUCLEOTIDE SEQUENCE</scope>
    <source>
        <strain evidence="1">NVP1</strain>
    </source>
</reference>